<dbReference type="KEGG" id="nwx:CGZ65_05660"/>
<dbReference type="Proteomes" id="UP000272412">
    <property type="component" value="Unassembled WGS sequence"/>
</dbReference>
<keyword evidence="2" id="KW-1185">Reference proteome</keyword>
<dbReference type="RefSeq" id="WP_096295155.1">
    <property type="nucleotide sequence ID" value="NZ_CP023429.1"/>
</dbReference>
<proteinExistence type="predicted"/>
<evidence type="ECO:0000313" key="2">
    <source>
        <dbReference type="Proteomes" id="UP000272412"/>
    </source>
</evidence>
<reference evidence="1 2" key="1">
    <citation type="submission" date="2018-11" db="EMBL/GenBank/DDBJ databases">
        <title>Neisseria weixii sp. nov. isolated from the rectal contents of plateau pika (Ochotona cruzoniae).</title>
        <authorList>
            <person name="Zhang G."/>
        </authorList>
    </citation>
    <scope>NUCLEOTIDE SEQUENCE [LARGE SCALE GENOMIC DNA]</scope>
    <source>
        <strain evidence="1 2">10009</strain>
    </source>
</reference>
<dbReference type="OrthoDB" id="6058590at2"/>
<sequence>MVRQDKFTPYPKEMLPSGFKYPKSYLDLSQSTNTINYDEKYFFPWWFEDYGTEGAEIAYRYRKFNSSISNNAIPFANYGEWEAYFDGEDISGNPKVIVVNLENTENYEVFTDFDTWLKEAENDGW</sequence>
<comment type="caution">
    <text evidence="1">The sequence shown here is derived from an EMBL/GenBank/DDBJ whole genome shotgun (WGS) entry which is preliminary data.</text>
</comment>
<accession>A0A3N4MV01</accession>
<dbReference type="EMBL" id="RPFL01000100">
    <property type="protein sequence ID" value="RPD83009.1"/>
    <property type="molecule type" value="Genomic_DNA"/>
</dbReference>
<name>A0A3N4MV01_9NEIS</name>
<organism evidence="1 2">
    <name type="scientific">Neisseria weixii</name>
    <dbReference type="NCBI Taxonomy" id="1853276"/>
    <lineage>
        <taxon>Bacteria</taxon>
        <taxon>Pseudomonadati</taxon>
        <taxon>Pseudomonadota</taxon>
        <taxon>Betaproteobacteria</taxon>
        <taxon>Neisseriales</taxon>
        <taxon>Neisseriaceae</taxon>
        <taxon>Neisseria</taxon>
    </lineage>
</organism>
<gene>
    <name evidence="1" type="ORF">EGK74_13825</name>
</gene>
<protein>
    <submittedName>
        <fullName evidence="1">SMI1/KNR4 family protein</fullName>
    </submittedName>
</protein>
<dbReference type="Gene3D" id="3.40.1580.10">
    <property type="entry name" value="SMI1/KNR4-like"/>
    <property type="match status" value="1"/>
</dbReference>
<dbReference type="SUPFAM" id="SSF160631">
    <property type="entry name" value="SMI1/KNR4-like"/>
    <property type="match status" value="1"/>
</dbReference>
<dbReference type="AlphaFoldDB" id="A0A3N4MV01"/>
<dbReference type="InterPro" id="IPR037883">
    <property type="entry name" value="Knr4/Smi1-like_sf"/>
</dbReference>
<evidence type="ECO:0000313" key="1">
    <source>
        <dbReference type="EMBL" id="RPD83009.1"/>
    </source>
</evidence>